<dbReference type="CDD" id="cd17365">
    <property type="entry name" value="MFS_PcaK_like"/>
    <property type="match status" value="1"/>
</dbReference>
<dbReference type="Proteomes" id="UP000238390">
    <property type="component" value="Chromosome"/>
</dbReference>
<evidence type="ECO:0000256" key="2">
    <source>
        <dbReference type="ARBA" id="ARBA00022692"/>
    </source>
</evidence>
<evidence type="ECO:0000313" key="5">
    <source>
        <dbReference type="EMBL" id="AVK04369.1"/>
    </source>
</evidence>
<name>A0A2R3IR10_9PSED</name>
<dbReference type="InterPro" id="IPR020846">
    <property type="entry name" value="MFS_dom"/>
</dbReference>
<dbReference type="PANTHER" id="PTHR23508:SF10">
    <property type="entry name" value="CARBOXYLIC ACID TRANSPORTER PROTEIN HOMOLOG"/>
    <property type="match status" value="1"/>
</dbReference>
<keyword evidence="4" id="KW-0472">Membrane</keyword>
<evidence type="ECO:0000313" key="6">
    <source>
        <dbReference type="Proteomes" id="UP000238390"/>
    </source>
</evidence>
<dbReference type="RefSeq" id="WP_034080396.1">
    <property type="nucleotide sequence ID" value="NZ_CP027169.1"/>
</dbReference>
<protein>
    <submittedName>
        <fullName evidence="5">Sugar (And other) transporter family protein</fullName>
    </submittedName>
</protein>
<dbReference type="InterPro" id="IPR036259">
    <property type="entry name" value="MFS_trans_sf"/>
</dbReference>
<comment type="subcellular location">
    <subcellularLocation>
        <location evidence="1">Membrane</location>
        <topology evidence="1">Multi-pass membrane protein</topology>
    </subcellularLocation>
</comment>
<dbReference type="SUPFAM" id="SSF103473">
    <property type="entry name" value="MFS general substrate transporter"/>
    <property type="match status" value="1"/>
</dbReference>
<sequence>MPTPAKNNKIDVQAFIDAQAVSAFQLRVLLLCFLIVAMDGFDTAAIGFIAPALAHDWQLSPAQLSPILGAALAGLALGAFAAGPLADRFGRKTILLLSVLFFGGWSLASAYAGSVESLALLRFLTGLGLGGAMPNAITLTSEYCPRRHRALMVTAMFCGFTLGSALGGLLAARMVPALGWQSVLLLGGGLPLASLPLLWLCLPESVRFLARRTPGSPRLRRSLERLGRLPENWDGRLEAPAEETAGSPLRQILGAELRRGTLLLWATFFMGLLIIYLLTNWLPTLIGGTGFSLAEAALISAMFQLGGTLGAILLGSAMDRFEAHRVLSLAYLGGALFILGIASLYHSFALLALCVAGVGFCISGSQVGANALAADFYPTRSRATGVSWALGLGRIGSIVGSLGGGALLGLGLGFSGILALLVIPALLAAIAVHRLGRLRRRAGLSSATL</sequence>
<dbReference type="Pfam" id="PF07690">
    <property type="entry name" value="MFS_1"/>
    <property type="match status" value="1"/>
</dbReference>
<evidence type="ECO:0000256" key="3">
    <source>
        <dbReference type="ARBA" id="ARBA00022989"/>
    </source>
</evidence>
<keyword evidence="2" id="KW-0812">Transmembrane</keyword>
<dbReference type="InterPro" id="IPR011701">
    <property type="entry name" value="MFS"/>
</dbReference>
<keyword evidence="3" id="KW-1133">Transmembrane helix</keyword>
<accession>A0A2R3IR10</accession>
<evidence type="ECO:0000256" key="4">
    <source>
        <dbReference type="ARBA" id="ARBA00023136"/>
    </source>
</evidence>
<dbReference type="PROSITE" id="PS50850">
    <property type="entry name" value="MFS"/>
    <property type="match status" value="1"/>
</dbReference>
<dbReference type="GO" id="GO:0005886">
    <property type="term" value="C:plasma membrane"/>
    <property type="evidence" value="ECO:0007669"/>
    <property type="project" value="TreeGrafter"/>
</dbReference>
<dbReference type="GO" id="GO:0046943">
    <property type="term" value="F:carboxylic acid transmembrane transporter activity"/>
    <property type="evidence" value="ECO:0007669"/>
    <property type="project" value="TreeGrafter"/>
</dbReference>
<organism evidence="5 6">
    <name type="scientific">Pseudomonas paraeruginosa</name>
    <dbReference type="NCBI Taxonomy" id="2994495"/>
    <lineage>
        <taxon>Bacteria</taxon>
        <taxon>Pseudomonadati</taxon>
        <taxon>Pseudomonadota</taxon>
        <taxon>Gammaproteobacteria</taxon>
        <taxon>Pseudomonadales</taxon>
        <taxon>Pseudomonadaceae</taxon>
        <taxon>Pseudomonas</taxon>
    </lineage>
</organism>
<dbReference type="AlphaFoldDB" id="A0A2R3IR10"/>
<dbReference type="PROSITE" id="PS00217">
    <property type="entry name" value="SUGAR_TRANSPORT_2"/>
    <property type="match status" value="1"/>
</dbReference>
<proteinExistence type="predicted"/>
<evidence type="ECO:0000256" key="1">
    <source>
        <dbReference type="ARBA" id="ARBA00004141"/>
    </source>
</evidence>
<dbReference type="InterPro" id="IPR005829">
    <property type="entry name" value="Sugar_transporter_CS"/>
</dbReference>
<reference evidence="5 6" key="1">
    <citation type="submission" date="2018-02" db="EMBL/GenBank/DDBJ databases">
        <title>FDA/CDC Antimicrobial Resistant Isolate Bank Genome Sequencing.</title>
        <authorList>
            <person name="Benahmed F.H."/>
            <person name="Lutgring J.D."/>
            <person name="Yoo B."/>
            <person name="Machado M."/>
            <person name="Brown A."/>
            <person name="McAllister G."/>
            <person name="Perry A."/>
            <person name="Halpin A.L."/>
            <person name="Vavikolanu K."/>
            <person name="Ott S."/>
            <person name="Zhao X."/>
            <person name="Tallon L.J."/>
            <person name="Sadzewicz L."/>
            <person name="Aluvathingal J."/>
            <person name="Nadendla S."/>
            <person name="Voskania-kordi A."/>
            <person name="Simonyan V."/>
            <person name="Patel J."/>
            <person name="Shawar R.M."/>
        </authorList>
    </citation>
    <scope>NUCLEOTIDE SEQUENCE [LARGE SCALE GENOMIC DNA]</scope>
    <source>
        <strain evidence="5 6">AR_0356</strain>
    </source>
</reference>
<dbReference type="PANTHER" id="PTHR23508">
    <property type="entry name" value="CARBOXYLIC ACID TRANSPORTER PROTEIN HOMOLOG"/>
    <property type="match status" value="1"/>
</dbReference>
<gene>
    <name evidence="5" type="ORF">CSB93_4052</name>
</gene>
<dbReference type="EMBL" id="CP027169">
    <property type="protein sequence ID" value="AVK04369.1"/>
    <property type="molecule type" value="Genomic_DNA"/>
</dbReference>
<keyword evidence="6" id="KW-1185">Reference proteome</keyword>
<dbReference type="Gene3D" id="1.20.1250.20">
    <property type="entry name" value="MFS general substrate transporter like domains"/>
    <property type="match status" value="1"/>
</dbReference>
<dbReference type="PROSITE" id="PS00216">
    <property type="entry name" value="SUGAR_TRANSPORT_1"/>
    <property type="match status" value="1"/>
</dbReference>